<gene>
    <name evidence="1" type="ORF">EZE20_15075</name>
</gene>
<evidence type="ECO:0000313" key="1">
    <source>
        <dbReference type="EMBL" id="TDB63624.1"/>
    </source>
</evidence>
<organism evidence="1 2">
    <name type="scientific">Arundinibacter roseus</name>
    <dbReference type="NCBI Taxonomy" id="2070510"/>
    <lineage>
        <taxon>Bacteria</taxon>
        <taxon>Pseudomonadati</taxon>
        <taxon>Bacteroidota</taxon>
        <taxon>Cytophagia</taxon>
        <taxon>Cytophagales</taxon>
        <taxon>Spirosomataceae</taxon>
        <taxon>Arundinibacter</taxon>
    </lineage>
</organism>
<dbReference type="PANTHER" id="PTHR33293">
    <property type="entry name" value="INSERTION ELEMENT IS1 1 PROTEIN INSB-RELATED"/>
    <property type="match status" value="1"/>
</dbReference>
<accession>A0A4R4K7N6</accession>
<protein>
    <submittedName>
        <fullName evidence="1">IS1 family transposase</fullName>
    </submittedName>
</protein>
<dbReference type="RefSeq" id="WP_132119114.1">
    <property type="nucleotide sequence ID" value="NZ_SMJU01000009.1"/>
</dbReference>
<proteinExistence type="predicted"/>
<dbReference type="InterPro" id="IPR051354">
    <property type="entry name" value="Transposase_27_IS1"/>
</dbReference>
<dbReference type="AlphaFoldDB" id="A0A4R4K7N6"/>
<evidence type="ECO:0000313" key="2">
    <source>
        <dbReference type="Proteomes" id="UP000295706"/>
    </source>
</evidence>
<reference evidence="1 2" key="1">
    <citation type="submission" date="2019-02" db="EMBL/GenBank/DDBJ databases">
        <title>Arundinibacter roseus gen. nov., sp. nov., a new member of the family Cytophagaceae.</title>
        <authorList>
            <person name="Szuroczki S."/>
            <person name="Khayer B."/>
            <person name="Sproer C."/>
            <person name="Toumi M."/>
            <person name="Szabo A."/>
            <person name="Felfoldi T."/>
            <person name="Schumann P."/>
            <person name="Toth E."/>
        </authorList>
    </citation>
    <scope>NUCLEOTIDE SEQUENCE [LARGE SCALE GENOMIC DNA]</scope>
    <source>
        <strain evidence="1 2">DMA-k-7a</strain>
    </source>
</reference>
<keyword evidence="2" id="KW-1185">Reference proteome</keyword>
<sequence>MEICPRCGSGQIKKNGHIHNQKQNFYCKECGRNFVENPEQKLVSARDKELSIRMIEEKISFRAVSRIIGVSLPWVLKLAKEVHDTRVPTEVPDESYQIELQVIRGEEEGQWIWVAIERKTDEVISYHIDSLTPEGAQRFWNSIPIKHRKSALFKSHLGEAFDNIVPDAQRINSRPRPTRKVS</sequence>
<dbReference type="PANTHER" id="PTHR33293:SF1">
    <property type="entry name" value="INSERTION ELEMENT IS1 1 PROTEIN INSB-RELATED"/>
    <property type="match status" value="1"/>
</dbReference>
<name>A0A4R4K7N6_9BACT</name>
<comment type="caution">
    <text evidence="1">The sequence shown here is derived from an EMBL/GenBank/DDBJ whole genome shotgun (WGS) entry which is preliminary data.</text>
</comment>
<dbReference type="EMBL" id="SMJU01000009">
    <property type="protein sequence ID" value="TDB63624.1"/>
    <property type="molecule type" value="Genomic_DNA"/>
</dbReference>
<dbReference type="NCBIfam" id="NF033558">
    <property type="entry name" value="transpos_IS1"/>
    <property type="match status" value="1"/>
</dbReference>
<dbReference type="Proteomes" id="UP000295706">
    <property type="component" value="Unassembled WGS sequence"/>
</dbReference>
<dbReference type="OrthoDB" id="964996at2"/>